<dbReference type="SMART" id="SM00487">
    <property type="entry name" value="DEXDc"/>
    <property type="match status" value="1"/>
</dbReference>
<dbReference type="InterPro" id="IPR001650">
    <property type="entry name" value="Helicase_C-like"/>
</dbReference>
<accession>A0A5N6Z4G6</accession>
<sequence length="1112" mass="123824">MTSNAAMLLDPRAHRKQLQPDGSQNSVSLNSSVTPAGTASAAHRLLNPQRRQHSNKASPKSRSRPQSVSSRGGDSESLSPQWGDKRESDVDVVFTSPQDTSDGKRNSDHVDDVRHGNLIEDMYGVEQRVNPPYKRVKTEKDLSQVGRKATFTSAGASGLGEWVKDSEEKSNSSTPVTPNIVDLTIDSSAGGTDDDDLQVTGSNNLSIQRVCYGKLENAMVQAVLVPKPAAQTIFGDSAHDWPSIKLAVHRRANQGNNRIEVADPHGKMFGAIDPKTAAVITPLLDSPALKVDVTARLDVRRRLANEWPWAPCSSLYRASINLYGLRKDAELVGKHLGQNNVWLGTPFSVEQGVPVFNPHAERRRAQAAASFLPAVAARSRSTIGYEVRTAEEVNDAVMKMFDQLQSAENIPEMESPSLLVTPLLRHQKQALWFMTEKEKPRKFGLREEDNNSLWRLECRANGKTRYREIISGIVRDDEPPQTLGGLLADMMGLGKTLSILSLVVSSLVAAREWSAMAPSTDLVQSLPGIRNTRTTLLVAPLSAVNNWTFQVKEHLKENAISYHVFHGQSRITDVEELSKYDLVITTYSIILSELSGRGSRRNGSPLTKMNMFRIVLDEAHTIREQSAAQTQAIFKLNSQRKWSVTGTPIQNRLEDLFSVTKFIELSPYDDRGQFGMHILSRFKTGDATVLASLRVLVDSFTLRRVKDKIDIPARKDKIITLHFSEKERQLHEFFRRESNVMMEVIAGEDKTALKGRIYHHILKAMVILRQVSAHGKELLDSNERARIKGMSVHDAIDLEEGESDAPELVDKKAYEMFTLMQESSADQCALCGKRLEEANTDSGAMDRQAPMAIILPCFDVLCPECFSGWKQAFDSQTGPMHDIKCQVCDGWIPVSYSTITPGGLQDYVMGQAQAKQSRKQAKTLGEYEGPHTKTKALVTYLLESADESKSLDGERPVKSVVFSAWTSHLDLIEIALRDNDITGFTRLDGTMTLSARNKAIQDFQDNREITVLLATIGAGGVGLNLTAASRVYIMEPQYNPAAVAQAIDRVHRIGQTREVTTVQFLMKDSIEEKVFELAKKKQQLADMSMNQRKLDKKEVQEQRMSEYRSLFK</sequence>
<evidence type="ECO:0000313" key="7">
    <source>
        <dbReference type="EMBL" id="KAE8352535.1"/>
    </source>
</evidence>
<reference evidence="8" key="1">
    <citation type="submission" date="2019-04" db="EMBL/GenBank/DDBJ databases">
        <title>Friends and foes A comparative genomics studyof 23 Aspergillus species from section Flavi.</title>
        <authorList>
            <consortium name="DOE Joint Genome Institute"/>
            <person name="Kjaerbolling I."/>
            <person name="Vesth T."/>
            <person name="Frisvad J.C."/>
            <person name="Nybo J.L."/>
            <person name="Theobald S."/>
            <person name="Kildgaard S."/>
            <person name="Isbrandt T."/>
            <person name="Kuo A."/>
            <person name="Sato A."/>
            <person name="Lyhne E.K."/>
            <person name="Kogle M.E."/>
            <person name="Wiebenga A."/>
            <person name="Kun R.S."/>
            <person name="Lubbers R.J."/>
            <person name="Makela M.R."/>
            <person name="Barry K."/>
            <person name="Chovatia M."/>
            <person name="Clum A."/>
            <person name="Daum C."/>
            <person name="Haridas S."/>
            <person name="He G."/>
            <person name="LaButti K."/>
            <person name="Lipzen A."/>
            <person name="Mondo S."/>
            <person name="Riley R."/>
            <person name="Salamov A."/>
            <person name="Simmons B.A."/>
            <person name="Magnuson J.K."/>
            <person name="Henrissat B."/>
            <person name="Mortensen U.H."/>
            <person name="Larsen T.O."/>
            <person name="Devries R.P."/>
            <person name="Grigoriev I.V."/>
            <person name="Machida M."/>
            <person name="Baker S.E."/>
            <person name="Andersen M.R."/>
        </authorList>
    </citation>
    <scope>NUCLEOTIDE SEQUENCE [LARGE SCALE GENOMIC DNA]</scope>
    <source>
        <strain evidence="8">CBS 553.77</strain>
    </source>
</reference>
<dbReference type="Proteomes" id="UP000327118">
    <property type="component" value="Unassembled WGS sequence"/>
</dbReference>
<organism evidence="7 8">
    <name type="scientific">Aspergillus coremiiformis</name>
    <dbReference type="NCBI Taxonomy" id="138285"/>
    <lineage>
        <taxon>Eukaryota</taxon>
        <taxon>Fungi</taxon>
        <taxon>Dikarya</taxon>
        <taxon>Ascomycota</taxon>
        <taxon>Pezizomycotina</taxon>
        <taxon>Eurotiomycetes</taxon>
        <taxon>Eurotiomycetidae</taxon>
        <taxon>Eurotiales</taxon>
        <taxon>Aspergillaceae</taxon>
        <taxon>Aspergillus</taxon>
        <taxon>Aspergillus subgen. Circumdati</taxon>
    </lineage>
</organism>
<feature type="compositionally biased region" description="Basic and acidic residues" evidence="4">
    <location>
        <begin position="1092"/>
        <end position="1106"/>
    </location>
</feature>
<dbReference type="PROSITE" id="PS51192">
    <property type="entry name" value="HELICASE_ATP_BIND_1"/>
    <property type="match status" value="1"/>
</dbReference>
<dbReference type="SUPFAM" id="SSF52540">
    <property type="entry name" value="P-loop containing nucleoside triphosphate hydrolases"/>
    <property type="match status" value="2"/>
</dbReference>
<dbReference type="InterPro" id="IPR027417">
    <property type="entry name" value="P-loop_NTPase"/>
</dbReference>
<feature type="compositionally biased region" description="Polar residues" evidence="4">
    <location>
        <begin position="64"/>
        <end position="80"/>
    </location>
</feature>
<dbReference type="SMART" id="SM00490">
    <property type="entry name" value="HELICc"/>
    <property type="match status" value="1"/>
</dbReference>
<dbReference type="GO" id="GO:0005524">
    <property type="term" value="F:ATP binding"/>
    <property type="evidence" value="ECO:0007669"/>
    <property type="project" value="UniProtKB-KW"/>
</dbReference>
<dbReference type="Gene3D" id="3.40.50.10810">
    <property type="entry name" value="Tandem AAA-ATPase domain"/>
    <property type="match status" value="1"/>
</dbReference>
<evidence type="ECO:0000256" key="3">
    <source>
        <dbReference type="ARBA" id="ARBA00022840"/>
    </source>
</evidence>
<dbReference type="PANTHER" id="PTHR45626">
    <property type="entry name" value="TRANSCRIPTION TERMINATION FACTOR 2-RELATED"/>
    <property type="match status" value="1"/>
</dbReference>
<evidence type="ECO:0000256" key="2">
    <source>
        <dbReference type="ARBA" id="ARBA00022801"/>
    </source>
</evidence>
<feature type="region of interest" description="Disordered" evidence="4">
    <location>
        <begin position="1088"/>
        <end position="1112"/>
    </location>
</feature>
<dbReference type="CDD" id="cd18793">
    <property type="entry name" value="SF2_C_SNF"/>
    <property type="match status" value="1"/>
</dbReference>
<evidence type="ECO:0000259" key="6">
    <source>
        <dbReference type="PROSITE" id="PS51194"/>
    </source>
</evidence>
<feature type="domain" description="Helicase ATP-binding" evidence="5">
    <location>
        <begin position="476"/>
        <end position="666"/>
    </location>
</feature>
<evidence type="ECO:0000256" key="4">
    <source>
        <dbReference type="SAM" id="MobiDB-lite"/>
    </source>
</evidence>
<protein>
    <submittedName>
        <fullName evidence="7">SNF2 family N-terminal domain-containing protein</fullName>
    </submittedName>
</protein>
<dbReference type="Pfam" id="PF00271">
    <property type="entry name" value="Helicase_C"/>
    <property type="match status" value="1"/>
</dbReference>
<dbReference type="GO" id="GO:0005634">
    <property type="term" value="C:nucleus"/>
    <property type="evidence" value="ECO:0007669"/>
    <property type="project" value="TreeGrafter"/>
</dbReference>
<name>A0A5N6Z4G6_9EURO</name>
<dbReference type="AlphaFoldDB" id="A0A5N6Z4G6"/>
<evidence type="ECO:0000256" key="1">
    <source>
        <dbReference type="ARBA" id="ARBA00022741"/>
    </source>
</evidence>
<gene>
    <name evidence="7" type="ORF">BDV28DRAFT_135004</name>
</gene>
<dbReference type="EMBL" id="ML739127">
    <property type="protein sequence ID" value="KAE8352535.1"/>
    <property type="molecule type" value="Genomic_DNA"/>
</dbReference>
<dbReference type="PANTHER" id="PTHR45626:SF52">
    <property type="entry name" value="SINGLE-STRANDED DNA-DEPENDENT ATPASE (EUROFUNG)"/>
    <property type="match status" value="1"/>
</dbReference>
<dbReference type="PROSITE" id="PS51194">
    <property type="entry name" value="HELICASE_CTER"/>
    <property type="match status" value="1"/>
</dbReference>
<dbReference type="GO" id="GO:0008094">
    <property type="term" value="F:ATP-dependent activity, acting on DNA"/>
    <property type="evidence" value="ECO:0007669"/>
    <property type="project" value="TreeGrafter"/>
</dbReference>
<keyword evidence="2" id="KW-0378">Hydrolase</keyword>
<evidence type="ECO:0000259" key="5">
    <source>
        <dbReference type="PROSITE" id="PS51192"/>
    </source>
</evidence>
<dbReference type="InterPro" id="IPR000330">
    <property type="entry name" value="SNF2_N"/>
</dbReference>
<evidence type="ECO:0000313" key="8">
    <source>
        <dbReference type="Proteomes" id="UP000327118"/>
    </source>
</evidence>
<feature type="domain" description="Helicase C-terminal" evidence="6">
    <location>
        <begin position="937"/>
        <end position="1100"/>
    </location>
</feature>
<dbReference type="InterPro" id="IPR038718">
    <property type="entry name" value="SNF2-like_sf"/>
</dbReference>
<keyword evidence="8" id="KW-1185">Reference proteome</keyword>
<dbReference type="CDD" id="cd18008">
    <property type="entry name" value="DEXDc_SHPRH-like"/>
    <property type="match status" value="1"/>
</dbReference>
<dbReference type="InterPro" id="IPR050628">
    <property type="entry name" value="SNF2_RAD54_helicase_TF"/>
</dbReference>
<keyword evidence="1" id="KW-0547">Nucleotide-binding</keyword>
<dbReference type="InterPro" id="IPR014001">
    <property type="entry name" value="Helicase_ATP-bd"/>
</dbReference>
<dbReference type="Gene3D" id="3.40.50.300">
    <property type="entry name" value="P-loop containing nucleotide triphosphate hydrolases"/>
    <property type="match status" value="1"/>
</dbReference>
<feature type="compositionally biased region" description="Polar residues" evidence="4">
    <location>
        <begin position="20"/>
        <end position="37"/>
    </location>
</feature>
<feature type="compositionally biased region" description="Basic residues" evidence="4">
    <location>
        <begin position="50"/>
        <end position="63"/>
    </location>
</feature>
<keyword evidence="3" id="KW-0067">ATP-binding</keyword>
<feature type="region of interest" description="Disordered" evidence="4">
    <location>
        <begin position="1"/>
        <end position="89"/>
    </location>
</feature>
<proteinExistence type="predicted"/>
<dbReference type="InterPro" id="IPR049730">
    <property type="entry name" value="SNF2/RAD54-like_C"/>
</dbReference>
<dbReference type="Pfam" id="PF00176">
    <property type="entry name" value="SNF2-rel_dom"/>
    <property type="match status" value="1"/>
</dbReference>
<dbReference type="GO" id="GO:0016787">
    <property type="term" value="F:hydrolase activity"/>
    <property type="evidence" value="ECO:0007669"/>
    <property type="project" value="UniProtKB-KW"/>
</dbReference>
<dbReference type="GO" id="GO:0006281">
    <property type="term" value="P:DNA repair"/>
    <property type="evidence" value="ECO:0007669"/>
    <property type="project" value="TreeGrafter"/>
</dbReference>
<dbReference type="OrthoDB" id="448448at2759"/>